<dbReference type="Proteomes" id="UP001151760">
    <property type="component" value="Unassembled WGS sequence"/>
</dbReference>
<accession>A0ABQ5IVW3</accession>
<evidence type="ECO:0000313" key="3">
    <source>
        <dbReference type="Proteomes" id="UP001151760"/>
    </source>
</evidence>
<evidence type="ECO:0000259" key="1">
    <source>
        <dbReference type="Pfam" id="PF15072"/>
    </source>
</evidence>
<name>A0ABQ5IVW3_9ASTR</name>
<comment type="caution">
    <text evidence="2">The sequence shown here is derived from an EMBL/GenBank/DDBJ whole genome shotgun (WGS) entry which is preliminary data.</text>
</comment>
<feature type="domain" description="Homologous recombination OB-fold protein OB-fold" evidence="1">
    <location>
        <begin position="201"/>
        <end position="236"/>
    </location>
</feature>
<dbReference type="InterPro" id="IPR058570">
    <property type="entry name" value="HROB_OB"/>
</dbReference>
<protein>
    <submittedName>
        <fullName evidence="2">Retrovirus-related pol polyprotein from transposon TNT 1-94</fullName>
    </submittedName>
</protein>
<evidence type="ECO:0000313" key="2">
    <source>
        <dbReference type="EMBL" id="GJU03089.1"/>
    </source>
</evidence>
<organism evidence="2 3">
    <name type="scientific">Tanacetum coccineum</name>
    <dbReference type="NCBI Taxonomy" id="301880"/>
    <lineage>
        <taxon>Eukaryota</taxon>
        <taxon>Viridiplantae</taxon>
        <taxon>Streptophyta</taxon>
        <taxon>Embryophyta</taxon>
        <taxon>Tracheophyta</taxon>
        <taxon>Spermatophyta</taxon>
        <taxon>Magnoliopsida</taxon>
        <taxon>eudicotyledons</taxon>
        <taxon>Gunneridae</taxon>
        <taxon>Pentapetalae</taxon>
        <taxon>asterids</taxon>
        <taxon>campanulids</taxon>
        <taxon>Asterales</taxon>
        <taxon>Asteraceae</taxon>
        <taxon>Asteroideae</taxon>
        <taxon>Anthemideae</taxon>
        <taxon>Anthemidinae</taxon>
        <taxon>Tanacetum</taxon>
    </lineage>
</organism>
<dbReference type="Pfam" id="PF15072">
    <property type="entry name" value="HROB"/>
    <property type="match status" value="1"/>
</dbReference>
<dbReference type="EMBL" id="BQNB010021119">
    <property type="protein sequence ID" value="GJU03089.1"/>
    <property type="molecule type" value="Genomic_DNA"/>
</dbReference>
<sequence>MEECHKLLTDQVDDAILRYNVSKPLPLRGMQNDIAAYYGSLIGGFKDNDSTLTDSHLKETDDIRDSYAYVNVVQIEVIFNEATGFEFKHDYTVIDSPMIMRFNEIHKFSDGTLQQIDEALDYREQGLHVRYPEKAKDTTYLSESGELCGWTDPRRRLPLHQLYLDEEALRETLEEQAMDAKVREKKIRQKQADDEEVQFENSGVAMILANVSVFTPKPSQHYLNITMRNVIEVFRKDTVLESGQWLNLKHLFNQNEVASKWQKISCSAEDEKLMWYRKMSHTSRLD</sequence>
<keyword evidence="3" id="KW-1185">Reference proteome</keyword>
<reference evidence="2" key="1">
    <citation type="journal article" date="2022" name="Int. J. Mol. Sci.">
        <title>Draft Genome of Tanacetum Coccineum: Genomic Comparison of Closely Related Tanacetum-Family Plants.</title>
        <authorList>
            <person name="Yamashiro T."/>
            <person name="Shiraishi A."/>
            <person name="Nakayama K."/>
            <person name="Satake H."/>
        </authorList>
    </citation>
    <scope>NUCLEOTIDE SEQUENCE</scope>
</reference>
<gene>
    <name evidence="2" type="ORF">Tco_1113427</name>
</gene>
<reference evidence="2" key="2">
    <citation type="submission" date="2022-01" db="EMBL/GenBank/DDBJ databases">
        <authorList>
            <person name="Yamashiro T."/>
            <person name="Shiraishi A."/>
            <person name="Satake H."/>
            <person name="Nakayama K."/>
        </authorList>
    </citation>
    <scope>NUCLEOTIDE SEQUENCE</scope>
</reference>
<proteinExistence type="predicted"/>